<evidence type="ECO:0000256" key="7">
    <source>
        <dbReference type="ARBA" id="ARBA00022695"/>
    </source>
</evidence>
<evidence type="ECO:0000256" key="6">
    <source>
        <dbReference type="ARBA" id="ARBA00022694"/>
    </source>
</evidence>
<keyword evidence="5" id="KW-0808">Transferase</keyword>
<evidence type="ECO:0000259" key="12">
    <source>
        <dbReference type="PROSITE" id="PS51163"/>
    </source>
</evidence>
<evidence type="ECO:0000256" key="2">
    <source>
        <dbReference type="ARBA" id="ARBA00007663"/>
    </source>
</evidence>
<organism evidence="13 14">
    <name type="scientific">Vicingus serpentipes</name>
    <dbReference type="NCBI Taxonomy" id="1926625"/>
    <lineage>
        <taxon>Bacteria</taxon>
        <taxon>Pseudomonadati</taxon>
        <taxon>Bacteroidota</taxon>
        <taxon>Flavobacteriia</taxon>
        <taxon>Flavobacteriales</taxon>
        <taxon>Vicingaceae</taxon>
        <taxon>Vicingus</taxon>
    </lineage>
</organism>
<keyword evidence="4" id="KW-0963">Cytoplasm</keyword>
<name>A0A5C6RX00_9FLAO</name>
<keyword evidence="6" id="KW-0819">tRNA processing</keyword>
<dbReference type="AlphaFoldDB" id="A0A5C6RX00"/>
<dbReference type="RefSeq" id="WP_147097414.1">
    <property type="nucleotide sequence ID" value="NZ_VOOS01000001.1"/>
</dbReference>
<evidence type="ECO:0000256" key="11">
    <source>
        <dbReference type="ARBA" id="ARBA00048366"/>
    </source>
</evidence>
<comment type="caution">
    <text evidence="13">The sequence shown here is derived from an EMBL/GenBank/DDBJ whole genome shotgun (WGS) entry which is preliminary data.</text>
</comment>
<dbReference type="GO" id="GO:0006450">
    <property type="term" value="P:regulation of translational fidelity"/>
    <property type="evidence" value="ECO:0007669"/>
    <property type="project" value="TreeGrafter"/>
</dbReference>
<dbReference type="OrthoDB" id="9814580at2"/>
<dbReference type="PANTHER" id="PTHR17490:SF16">
    <property type="entry name" value="THREONYLCARBAMOYL-AMP SYNTHASE"/>
    <property type="match status" value="1"/>
</dbReference>
<dbReference type="InterPro" id="IPR050156">
    <property type="entry name" value="TC-AMP_synthase_SUA5"/>
</dbReference>
<dbReference type="PROSITE" id="PS51163">
    <property type="entry name" value="YRDC"/>
    <property type="match status" value="1"/>
</dbReference>
<dbReference type="EC" id="2.7.7.87" evidence="3"/>
<accession>A0A5C6RX00</accession>
<keyword evidence="14" id="KW-1185">Reference proteome</keyword>
<dbReference type="GO" id="GO:0061710">
    <property type="term" value="F:L-threonylcarbamoyladenylate synthase"/>
    <property type="evidence" value="ECO:0007669"/>
    <property type="project" value="UniProtKB-EC"/>
</dbReference>
<evidence type="ECO:0000313" key="14">
    <source>
        <dbReference type="Proteomes" id="UP000321721"/>
    </source>
</evidence>
<dbReference type="Proteomes" id="UP000321721">
    <property type="component" value="Unassembled WGS sequence"/>
</dbReference>
<keyword evidence="7" id="KW-0548">Nucleotidyltransferase</keyword>
<proteinExistence type="inferred from homology"/>
<comment type="catalytic activity">
    <reaction evidence="11">
        <text>L-threonine + hydrogencarbonate + ATP = L-threonylcarbamoyladenylate + diphosphate + H2O</text>
        <dbReference type="Rhea" id="RHEA:36407"/>
        <dbReference type="ChEBI" id="CHEBI:15377"/>
        <dbReference type="ChEBI" id="CHEBI:17544"/>
        <dbReference type="ChEBI" id="CHEBI:30616"/>
        <dbReference type="ChEBI" id="CHEBI:33019"/>
        <dbReference type="ChEBI" id="CHEBI:57926"/>
        <dbReference type="ChEBI" id="CHEBI:73682"/>
        <dbReference type="EC" id="2.7.7.87"/>
    </reaction>
</comment>
<dbReference type="PANTHER" id="PTHR17490">
    <property type="entry name" value="SUA5"/>
    <property type="match status" value="1"/>
</dbReference>
<dbReference type="GO" id="GO:0005737">
    <property type="term" value="C:cytoplasm"/>
    <property type="evidence" value="ECO:0007669"/>
    <property type="project" value="UniProtKB-SubCell"/>
</dbReference>
<dbReference type="GO" id="GO:0000049">
    <property type="term" value="F:tRNA binding"/>
    <property type="evidence" value="ECO:0007669"/>
    <property type="project" value="TreeGrafter"/>
</dbReference>
<sequence>MQEEIQKCIEVLKAGGVILYPTDTVWGLGCDATNVEAVKKIYDIKQRSDAKSLITLVCNDGMLQKYVKEVPELAWDIIDLATKPTTIIYPQGKNLAHNALGEDGSIGIRLIKDNFCNKLIYKLNKPIISTSANISGEETPIDFQSISDNIKSNVDYIVNPELDEGLKYLSSILKLALNGEIQVLRK</sequence>
<evidence type="ECO:0000313" key="13">
    <source>
        <dbReference type="EMBL" id="TXB66617.1"/>
    </source>
</evidence>
<feature type="domain" description="YrdC-like" evidence="12">
    <location>
        <begin position="2"/>
        <end position="186"/>
    </location>
</feature>
<evidence type="ECO:0000256" key="1">
    <source>
        <dbReference type="ARBA" id="ARBA00004496"/>
    </source>
</evidence>
<keyword evidence="9" id="KW-0067">ATP-binding</keyword>
<evidence type="ECO:0000256" key="5">
    <source>
        <dbReference type="ARBA" id="ARBA00022679"/>
    </source>
</evidence>
<dbReference type="GO" id="GO:0005524">
    <property type="term" value="F:ATP binding"/>
    <property type="evidence" value="ECO:0007669"/>
    <property type="project" value="UniProtKB-KW"/>
</dbReference>
<reference evidence="13 14" key="1">
    <citation type="submission" date="2019-08" db="EMBL/GenBank/DDBJ databases">
        <title>Genome of Vicingus serpentipes NCIMB 15042.</title>
        <authorList>
            <person name="Bowman J.P."/>
        </authorList>
    </citation>
    <scope>NUCLEOTIDE SEQUENCE [LARGE SCALE GENOMIC DNA]</scope>
    <source>
        <strain evidence="13 14">NCIMB 15042</strain>
    </source>
</reference>
<gene>
    <name evidence="13" type="ORF">FRY74_00080</name>
</gene>
<dbReference type="InterPro" id="IPR017945">
    <property type="entry name" value="DHBP_synth_RibB-like_a/b_dom"/>
</dbReference>
<dbReference type="SUPFAM" id="SSF55821">
    <property type="entry name" value="YrdC/RibB"/>
    <property type="match status" value="1"/>
</dbReference>
<evidence type="ECO:0000256" key="4">
    <source>
        <dbReference type="ARBA" id="ARBA00022490"/>
    </source>
</evidence>
<protein>
    <recommendedName>
        <fullName evidence="10">L-threonylcarbamoyladenylate synthase</fullName>
        <ecNumber evidence="3">2.7.7.87</ecNumber>
    </recommendedName>
    <alternativeName>
        <fullName evidence="10">L-threonylcarbamoyladenylate synthase</fullName>
    </alternativeName>
</protein>
<keyword evidence="8" id="KW-0547">Nucleotide-binding</keyword>
<dbReference type="Pfam" id="PF01300">
    <property type="entry name" value="Sua5_yciO_yrdC"/>
    <property type="match status" value="1"/>
</dbReference>
<comment type="similarity">
    <text evidence="2">Belongs to the SUA5 family.</text>
</comment>
<dbReference type="GO" id="GO:0008033">
    <property type="term" value="P:tRNA processing"/>
    <property type="evidence" value="ECO:0007669"/>
    <property type="project" value="UniProtKB-KW"/>
</dbReference>
<evidence type="ECO:0000256" key="8">
    <source>
        <dbReference type="ARBA" id="ARBA00022741"/>
    </source>
</evidence>
<evidence type="ECO:0000256" key="9">
    <source>
        <dbReference type="ARBA" id="ARBA00022840"/>
    </source>
</evidence>
<dbReference type="NCBIfam" id="TIGR00057">
    <property type="entry name" value="L-threonylcarbamoyladenylate synthase"/>
    <property type="match status" value="1"/>
</dbReference>
<evidence type="ECO:0000256" key="10">
    <source>
        <dbReference type="ARBA" id="ARBA00029774"/>
    </source>
</evidence>
<comment type="subcellular location">
    <subcellularLocation>
        <location evidence="1">Cytoplasm</location>
    </subcellularLocation>
</comment>
<dbReference type="GO" id="GO:0003725">
    <property type="term" value="F:double-stranded RNA binding"/>
    <property type="evidence" value="ECO:0007669"/>
    <property type="project" value="InterPro"/>
</dbReference>
<dbReference type="InterPro" id="IPR006070">
    <property type="entry name" value="Sua5-like_dom"/>
</dbReference>
<dbReference type="Gene3D" id="3.90.870.10">
    <property type="entry name" value="DHBP synthase"/>
    <property type="match status" value="1"/>
</dbReference>
<evidence type="ECO:0000256" key="3">
    <source>
        <dbReference type="ARBA" id="ARBA00012584"/>
    </source>
</evidence>
<dbReference type="EMBL" id="VOOS01000001">
    <property type="protein sequence ID" value="TXB66617.1"/>
    <property type="molecule type" value="Genomic_DNA"/>
</dbReference>